<dbReference type="GO" id="GO:0003824">
    <property type="term" value="F:catalytic activity"/>
    <property type="evidence" value="ECO:0007669"/>
    <property type="project" value="UniProtKB-ARBA"/>
</dbReference>
<protein>
    <submittedName>
        <fullName evidence="10">Diguanylate cyclase with PAS/PAC sensor</fullName>
    </submittedName>
</protein>
<dbReference type="Pfam" id="PF08448">
    <property type="entry name" value="PAS_4"/>
    <property type="match status" value="2"/>
</dbReference>
<dbReference type="Gene3D" id="3.30.450.20">
    <property type="entry name" value="PAS domain"/>
    <property type="match status" value="2"/>
</dbReference>
<dbReference type="InterPro" id="IPR052155">
    <property type="entry name" value="Biofilm_reg_signaling"/>
</dbReference>
<dbReference type="InterPro" id="IPR035965">
    <property type="entry name" value="PAS-like_dom_sf"/>
</dbReference>
<dbReference type="Pfam" id="PF05231">
    <property type="entry name" value="MASE1"/>
    <property type="match status" value="1"/>
</dbReference>
<dbReference type="HOGENOM" id="CLU_022985_1_1_4"/>
<evidence type="ECO:0000256" key="2">
    <source>
        <dbReference type="ARBA" id="ARBA00022475"/>
    </source>
</evidence>
<evidence type="ECO:0000313" key="11">
    <source>
        <dbReference type="Proteomes" id="UP000001693"/>
    </source>
</evidence>
<dbReference type="InterPro" id="IPR013656">
    <property type="entry name" value="PAS_4"/>
</dbReference>
<feature type="transmembrane region" description="Helical" evidence="6">
    <location>
        <begin position="161"/>
        <end position="182"/>
    </location>
</feature>
<evidence type="ECO:0000259" key="9">
    <source>
        <dbReference type="PROSITE" id="PS50887"/>
    </source>
</evidence>
<dbReference type="PANTHER" id="PTHR44757">
    <property type="entry name" value="DIGUANYLATE CYCLASE DGCP"/>
    <property type="match status" value="1"/>
</dbReference>
<keyword evidence="11" id="KW-1185">Reference proteome</keyword>
<feature type="transmembrane region" description="Helical" evidence="6">
    <location>
        <begin position="48"/>
        <end position="77"/>
    </location>
</feature>
<dbReference type="KEGG" id="lch:Lcho_2470"/>
<feature type="transmembrane region" description="Helical" evidence="6">
    <location>
        <begin position="243"/>
        <end position="263"/>
    </location>
</feature>
<dbReference type="CDD" id="cd00130">
    <property type="entry name" value="PAS"/>
    <property type="match status" value="2"/>
</dbReference>
<keyword evidence="2" id="KW-1003">Cell membrane</keyword>
<dbReference type="InterPro" id="IPR007895">
    <property type="entry name" value="MASE1"/>
</dbReference>
<evidence type="ECO:0000313" key="10">
    <source>
        <dbReference type="EMBL" id="ACB34735.1"/>
    </source>
</evidence>
<dbReference type="AlphaFoldDB" id="B1Y5M3"/>
<dbReference type="NCBIfam" id="TIGR00254">
    <property type="entry name" value="GGDEF"/>
    <property type="match status" value="1"/>
</dbReference>
<dbReference type="STRING" id="395495.Lcho_2470"/>
<dbReference type="Pfam" id="PF00990">
    <property type="entry name" value="GGDEF"/>
    <property type="match status" value="1"/>
</dbReference>
<dbReference type="eggNOG" id="COG2461">
    <property type="taxonomic scope" value="Bacteria"/>
</dbReference>
<feature type="domain" description="PAS" evidence="7">
    <location>
        <begin position="423"/>
        <end position="497"/>
    </location>
</feature>
<evidence type="ECO:0000256" key="6">
    <source>
        <dbReference type="SAM" id="Phobius"/>
    </source>
</evidence>
<proteinExistence type="predicted"/>
<dbReference type="CDD" id="cd01949">
    <property type="entry name" value="GGDEF"/>
    <property type="match status" value="1"/>
</dbReference>
<comment type="subcellular location">
    <subcellularLocation>
        <location evidence="1">Cell membrane</location>
        <topology evidence="1">Multi-pass membrane protein</topology>
    </subcellularLocation>
</comment>
<dbReference type="Gene3D" id="3.30.70.270">
    <property type="match status" value="1"/>
</dbReference>
<dbReference type="InterPro" id="IPR043128">
    <property type="entry name" value="Rev_trsase/Diguanyl_cyclase"/>
</dbReference>
<dbReference type="GO" id="GO:0005886">
    <property type="term" value="C:plasma membrane"/>
    <property type="evidence" value="ECO:0007669"/>
    <property type="project" value="UniProtKB-SubCell"/>
</dbReference>
<dbReference type="PROSITE" id="PS50113">
    <property type="entry name" value="PAC"/>
    <property type="match status" value="2"/>
</dbReference>
<evidence type="ECO:0000259" key="8">
    <source>
        <dbReference type="PROSITE" id="PS50113"/>
    </source>
</evidence>
<dbReference type="InterPro" id="IPR000160">
    <property type="entry name" value="GGDEF_dom"/>
</dbReference>
<feature type="transmembrane region" description="Helical" evidence="6">
    <location>
        <begin position="194"/>
        <end position="212"/>
    </location>
</feature>
<dbReference type="FunFam" id="3.30.70.270:FF:000001">
    <property type="entry name" value="Diguanylate cyclase domain protein"/>
    <property type="match status" value="1"/>
</dbReference>
<dbReference type="InterPro" id="IPR000700">
    <property type="entry name" value="PAS-assoc_C"/>
</dbReference>
<dbReference type="InterPro" id="IPR029787">
    <property type="entry name" value="Nucleotide_cyclase"/>
</dbReference>
<organism evidence="10 11">
    <name type="scientific">Leptothrix cholodnii (strain ATCC 51168 / LMG 8142 / SP-6)</name>
    <name type="common">Leptothrix discophora (strain SP-6)</name>
    <dbReference type="NCBI Taxonomy" id="395495"/>
    <lineage>
        <taxon>Bacteria</taxon>
        <taxon>Pseudomonadati</taxon>
        <taxon>Pseudomonadota</taxon>
        <taxon>Betaproteobacteria</taxon>
        <taxon>Burkholderiales</taxon>
        <taxon>Sphaerotilaceae</taxon>
        <taxon>Leptothrix</taxon>
    </lineage>
</organism>
<feature type="domain" description="PAS" evidence="7">
    <location>
        <begin position="301"/>
        <end position="353"/>
    </location>
</feature>
<sequence>MIRSTDPVLSATSPAIWAARLLGVAVVYYLGARLGLLIPYVGTHVSLVWLPTGIAIAAYLRWGGLMSIGVMAAAFAVNVEIGGPPWMGLGIAAGNALGPWLSTRLLRRWGFDPALTRRNDLGVYLLAAMAGMVVTASNGTAWLRVAGLLPESIWVSAWMSWWVGDAVGALLGGVPLVALTAATSRTTFGGRAGLINLLLLGVVLVCGTLSFSPWVAPALLFPLLSLPLFVTAVLALRAGVLAASLSVLLLSGAVAWGTANGVGPFAGHDPHAGLLALWSYITAQACTSVLICALAAELLSSQRQQAALFEHANEGILLVGPDGRVGALNPSASALLGIEPADVLGRPLAELAHTGAALAKWLAAAQPSAPVSPDLQLTRGDGRTLQIEPQTARHIDARGQWQTQLMLRDVTERKEAQARLAANEELLRLITNNLPALIAYFDREHRFVFANQTYADWFGIAPDSLIGRTFGDCLGAAFHAARKPVMDEVLRSGRRQTLEGLTDRGGRERHLRSTYVPDVRSDGSVAGLYAMSMDISELKAVEAQLRQLARVDHLTGLANRLQFDDRLHEALRRARRTALKPALLYIDIDHFKGINDRHGHAAGDAVLTEFARRLKGAVRDTDTVARLGGDEFVVLLEQLHDQDEARRVASKIHAVMQTPFDLAAGFLPATASIGVGLLTGDVDARSLKALMATADAALYEAKHAGRNTFRLRTHGENPA</sequence>
<dbReference type="EMBL" id="CP001013">
    <property type="protein sequence ID" value="ACB34735.1"/>
    <property type="molecule type" value="Genomic_DNA"/>
</dbReference>
<evidence type="ECO:0000256" key="5">
    <source>
        <dbReference type="ARBA" id="ARBA00023136"/>
    </source>
</evidence>
<dbReference type="SUPFAM" id="SSF55073">
    <property type="entry name" value="Nucleotide cyclase"/>
    <property type="match status" value="1"/>
</dbReference>
<dbReference type="OrthoDB" id="8929028at2"/>
<feature type="transmembrane region" description="Helical" evidence="6">
    <location>
        <begin position="121"/>
        <end position="141"/>
    </location>
</feature>
<feature type="transmembrane region" description="Helical" evidence="6">
    <location>
        <begin position="83"/>
        <end position="101"/>
    </location>
</feature>
<feature type="transmembrane region" description="Helical" evidence="6">
    <location>
        <begin position="15"/>
        <end position="36"/>
    </location>
</feature>
<feature type="domain" description="PAC" evidence="8">
    <location>
        <begin position="495"/>
        <end position="547"/>
    </location>
</feature>
<dbReference type="eggNOG" id="COG2199">
    <property type="taxonomic scope" value="Bacteria"/>
</dbReference>
<name>B1Y5M3_LEPCP</name>
<feature type="domain" description="PAC" evidence="8">
    <location>
        <begin position="371"/>
        <end position="422"/>
    </location>
</feature>
<dbReference type="NCBIfam" id="TIGR00229">
    <property type="entry name" value="sensory_box"/>
    <property type="match status" value="2"/>
</dbReference>
<reference evidence="10 11" key="1">
    <citation type="submission" date="2008-03" db="EMBL/GenBank/DDBJ databases">
        <title>Complete sequence of Leptothrix cholodnii SP-6.</title>
        <authorList>
            <consortium name="US DOE Joint Genome Institute"/>
            <person name="Copeland A."/>
            <person name="Lucas S."/>
            <person name="Lapidus A."/>
            <person name="Glavina del Rio T."/>
            <person name="Dalin E."/>
            <person name="Tice H."/>
            <person name="Bruce D."/>
            <person name="Goodwin L."/>
            <person name="Pitluck S."/>
            <person name="Chertkov O."/>
            <person name="Brettin T."/>
            <person name="Detter J.C."/>
            <person name="Han C."/>
            <person name="Kuske C.R."/>
            <person name="Schmutz J."/>
            <person name="Larimer F."/>
            <person name="Land M."/>
            <person name="Hauser L."/>
            <person name="Kyrpides N."/>
            <person name="Lykidis A."/>
            <person name="Emerson D."/>
            <person name="Richardson P."/>
        </authorList>
    </citation>
    <scope>NUCLEOTIDE SEQUENCE [LARGE SCALE GENOMIC DNA]</scope>
    <source>
        <strain evidence="11">ATCC 51168 / LMG 8142 / SP-6</strain>
    </source>
</reference>
<keyword evidence="5 6" id="KW-0472">Membrane</keyword>
<dbReference type="SMART" id="SM00267">
    <property type="entry name" value="GGDEF"/>
    <property type="match status" value="1"/>
</dbReference>
<dbReference type="PANTHER" id="PTHR44757:SF2">
    <property type="entry name" value="BIOFILM ARCHITECTURE MAINTENANCE PROTEIN MBAA"/>
    <property type="match status" value="1"/>
</dbReference>
<dbReference type="InterPro" id="IPR000014">
    <property type="entry name" value="PAS"/>
</dbReference>
<feature type="transmembrane region" description="Helical" evidence="6">
    <location>
        <begin position="218"/>
        <end position="236"/>
    </location>
</feature>
<dbReference type="RefSeq" id="WP_012347491.1">
    <property type="nucleotide sequence ID" value="NC_010524.1"/>
</dbReference>
<dbReference type="Proteomes" id="UP000001693">
    <property type="component" value="Chromosome"/>
</dbReference>
<evidence type="ECO:0000256" key="4">
    <source>
        <dbReference type="ARBA" id="ARBA00022989"/>
    </source>
</evidence>
<dbReference type="SMART" id="SM00091">
    <property type="entry name" value="PAS"/>
    <property type="match status" value="2"/>
</dbReference>
<dbReference type="PROSITE" id="PS50887">
    <property type="entry name" value="GGDEF"/>
    <property type="match status" value="1"/>
</dbReference>
<dbReference type="SUPFAM" id="SSF55785">
    <property type="entry name" value="PYP-like sensor domain (PAS domain)"/>
    <property type="match status" value="2"/>
</dbReference>
<evidence type="ECO:0000256" key="3">
    <source>
        <dbReference type="ARBA" id="ARBA00022692"/>
    </source>
</evidence>
<dbReference type="eggNOG" id="COG3447">
    <property type="taxonomic scope" value="Bacteria"/>
</dbReference>
<dbReference type="eggNOG" id="COG3290">
    <property type="taxonomic scope" value="Bacteria"/>
</dbReference>
<accession>B1Y5M3</accession>
<feature type="domain" description="GGDEF" evidence="9">
    <location>
        <begin position="579"/>
        <end position="714"/>
    </location>
</feature>
<gene>
    <name evidence="10" type="ordered locus">Lcho_2470</name>
</gene>
<dbReference type="PROSITE" id="PS50112">
    <property type="entry name" value="PAS"/>
    <property type="match status" value="2"/>
</dbReference>
<keyword evidence="4 6" id="KW-1133">Transmembrane helix</keyword>
<evidence type="ECO:0000259" key="7">
    <source>
        <dbReference type="PROSITE" id="PS50112"/>
    </source>
</evidence>
<evidence type="ECO:0000256" key="1">
    <source>
        <dbReference type="ARBA" id="ARBA00004651"/>
    </source>
</evidence>
<keyword evidence="3 6" id="KW-0812">Transmembrane</keyword>